<evidence type="ECO:0000313" key="3">
    <source>
        <dbReference type="Proteomes" id="UP000187408"/>
    </source>
</evidence>
<gene>
    <name evidence="2" type="ORF">BLW93_08360</name>
</gene>
<dbReference type="PANTHER" id="PTHR33609">
    <property type="entry name" value="LOW CALCIUM RESPONSE LOCUS PROTEIN S"/>
    <property type="match status" value="1"/>
</dbReference>
<dbReference type="InterPro" id="IPR036388">
    <property type="entry name" value="WH-like_DNA-bd_sf"/>
</dbReference>
<comment type="caution">
    <text evidence="2">The sequence shown here is derived from an EMBL/GenBank/DDBJ whole genome shotgun (WGS) entry which is preliminary data.</text>
</comment>
<keyword evidence="1" id="KW-0175">Coiled coil</keyword>
<dbReference type="InterPro" id="IPR002514">
    <property type="entry name" value="Transposase_8"/>
</dbReference>
<sequence>MSRRNFDPDTKVAIVLEGLKGNTTIAEVCRKYQISETLYYKWRDKFLEGGRRAFISPENDRIKELEKKIEELEKIIGRQTVQIEILKKTF</sequence>
<reference evidence="2 3" key="1">
    <citation type="submission" date="2016-10" db="EMBL/GenBank/DDBJ databases">
        <title>Genome sequence of a sulfur-reducing bacterium Desulfurobacterium indicum K6013.</title>
        <authorList>
            <person name="Cao J."/>
            <person name="Shao Z."/>
            <person name="Alain K."/>
            <person name="Jebbar M."/>
        </authorList>
    </citation>
    <scope>NUCLEOTIDE SEQUENCE [LARGE SCALE GENOMIC DNA]</scope>
    <source>
        <strain evidence="2 3">K6013</strain>
    </source>
</reference>
<dbReference type="InterPro" id="IPR010921">
    <property type="entry name" value="Trp_repressor/repl_initiator"/>
</dbReference>
<keyword evidence="3" id="KW-1185">Reference proteome</keyword>
<dbReference type="GO" id="GO:0006313">
    <property type="term" value="P:DNA transposition"/>
    <property type="evidence" value="ECO:0007669"/>
    <property type="project" value="InterPro"/>
</dbReference>
<dbReference type="EMBL" id="MOEN01000046">
    <property type="protein sequence ID" value="OMH39854.1"/>
    <property type="molecule type" value="Genomic_DNA"/>
</dbReference>
<dbReference type="InterPro" id="IPR052546">
    <property type="entry name" value="Transposase_8_domain"/>
</dbReference>
<organism evidence="2 3">
    <name type="scientific">Desulfurobacterium indicum</name>
    <dbReference type="NCBI Taxonomy" id="1914305"/>
    <lineage>
        <taxon>Bacteria</taxon>
        <taxon>Pseudomonadati</taxon>
        <taxon>Aquificota</taxon>
        <taxon>Aquificia</taxon>
        <taxon>Desulfurobacteriales</taxon>
        <taxon>Desulfurobacteriaceae</taxon>
        <taxon>Desulfurobacterium</taxon>
    </lineage>
</organism>
<dbReference type="GO" id="GO:0043565">
    <property type="term" value="F:sequence-specific DNA binding"/>
    <property type="evidence" value="ECO:0007669"/>
    <property type="project" value="InterPro"/>
</dbReference>
<dbReference type="GO" id="GO:0004803">
    <property type="term" value="F:transposase activity"/>
    <property type="evidence" value="ECO:0007669"/>
    <property type="project" value="InterPro"/>
</dbReference>
<dbReference type="AlphaFoldDB" id="A0A1R1MJH8"/>
<evidence type="ECO:0000256" key="1">
    <source>
        <dbReference type="SAM" id="Coils"/>
    </source>
</evidence>
<dbReference type="Pfam" id="PF01527">
    <property type="entry name" value="HTH_Tnp_1"/>
    <property type="match status" value="1"/>
</dbReference>
<dbReference type="Gene3D" id="1.10.10.10">
    <property type="entry name" value="Winged helix-like DNA-binding domain superfamily/Winged helix DNA-binding domain"/>
    <property type="match status" value="1"/>
</dbReference>
<proteinExistence type="predicted"/>
<dbReference type="SUPFAM" id="SSF48295">
    <property type="entry name" value="TrpR-like"/>
    <property type="match status" value="1"/>
</dbReference>
<protein>
    <submittedName>
        <fullName evidence="2">Transposase</fullName>
    </submittedName>
</protein>
<feature type="coiled-coil region" evidence="1">
    <location>
        <begin position="55"/>
        <end position="89"/>
    </location>
</feature>
<name>A0A1R1MJH8_9BACT</name>
<dbReference type="PANTHER" id="PTHR33609:SF1">
    <property type="entry name" value="TRANSPOSASE"/>
    <property type="match status" value="1"/>
</dbReference>
<evidence type="ECO:0000313" key="2">
    <source>
        <dbReference type="EMBL" id="OMH39854.1"/>
    </source>
</evidence>
<accession>A0A1R1MJH8</accession>
<dbReference type="STRING" id="1914305.BLW93_08360"/>
<dbReference type="Proteomes" id="UP000187408">
    <property type="component" value="Unassembled WGS sequence"/>
</dbReference>